<gene>
    <name evidence="1" type="ORF">QCA50_013807</name>
</gene>
<proteinExistence type="predicted"/>
<sequence length="160" mass="17989">MVSQANSSRPQFAEGQVDVLGDGVRYIPSQIRASAHDDQAHPITPHLRANTGQVVKVNDSPLTVYSSLNTHNTIEVLNVYDEIRKPVAWDATSKTIKTDGLMEFPQTSPHISDIEKVHAGGKDQIDKVAWEIQDAWSFRYRQMLDEAWDAARVLLRSHRS</sequence>
<organism evidence="1 2">
    <name type="scientific">Cerrena zonata</name>
    <dbReference type="NCBI Taxonomy" id="2478898"/>
    <lineage>
        <taxon>Eukaryota</taxon>
        <taxon>Fungi</taxon>
        <taxon>Dikarya</taxon>
        <taxon>Basidiomycota</taxon>
        <taxon>Agaricomycotina</taxon>
        <taxon>Agaricomycetes</taxon>
        <taxon>Polyporales</taxon>
        <taxon>Cerrenaceae</taxon>
        <taxon>Cerrena</taxon>
    </lineage>
</organism>
<evidence type="ECO:0000313" key="1">
    <source>
        <dbReference type="EMBL" id="KAK7683134.1"/>
    </source>
</evidence>
<dbReference type="EMBL" id="JASBNA010000032">
    <property type="protein sequence ID" value="KAK7683134.1"/>
    <property type="molecule type" value="Genomic_DNA"/>
</dbReference>
<dbReference type="AlphaFoldDB" id="A0AAW0FVM4"/>
<keyword evidence="2" id="KW-1185">Reference proteome</keyword>
<name>A0AAW0FVM4_9APHY</name>
<accession>A0AAW0FVM4</accession>
<reference evidence="1 2" key="1">
    <citation type="submission" date="2022-09" db="EMBL/GenBank/DDBJ databases">
        <authorList>
            <person name="Palmer J.M."/>
        </authorList>
    </citation>
    <scope>NUCLEOTIDE SEQUENCE [LARGE SCALE GENOMIC DNA]</scope>
    <source>
        <strain evidence="1 2">DSM 7382</strain>
    </source>
</reference>
<evidence type="ECO:0000313" key="2">
    <source>
        <dbReference type="Proteomes" id="UP001385951"/>
    </source>
</evidence>
<protein>
    <submittedName>
        <fullName evidence="1">Uncharacterized protein</fullName>
    </submittedName>
</protein>
<dbReference type="Proteomes" id="UP001385951">
    <property type="component" value="Unassembled WGS sequence"/>
</dbReference>
<comment type="caution">
    <text evidence="1">The sequence shown here is derived from an EMBL/GenBank/DDBJ whole genome shotgun (WGS) entry which is preliminary data.</text>
</comment>